<name>A0A812RGR3_9DINO</name>
<feature type="transmembrane region" description="Helical" evidence="1">
    <location>
        <begin position="85"/>
        <end position="108"/>
    </location>
</feature>
<reference evidence="2" key="1">
    <citation type="submission" date="2021-02" db="EMBL/GenBank/DDBJ databases">
        <authorList>
            <person name="Dougan E. K."/>
            <person name="Rhodes N."/>
            <person name="Thang M."/>
            <person name="Chan C."/>
        </authorList>
    </citation>
    <scope>NUCLEOTIDE SEQUENCE</scope>
</reference>
<evidence type="ECO:0000313" key="3">
    <source>
        <dbReference type="Proteomes" id="UP000604046"/>
    </source>
</evidence>
<evidence type="ECO:0000313" key="2">
    <source>
        <dbReference type="EMBL" id="CAE7441314.1"/>
    </source>
</evidence>
<feature type="transmembrane region" description="Helical" evidence="1">
    <location>
        <begin position="165"/>
        <end position="185"/>
    </location>
</feature>
<keyword evidence="3" id="KW-1185">Reference proteome</keyword>
<organism evidence="2 3">
    <name type="scientific">Symbiodinium natans</name>
    <dbReference type="NCBI Taxonomy" id="878477"/>
    <lineage>
        <taxon>Eukaryota</taxon>
        <taxon>Sar</taxon>
        <taxon>Alveolata</taxon>
        <taxon>Dinophyceae</taxon>
        <taxon>Suessiales</taxon>
        <taxon>Symbiodiniaceae</taxon>
        <taxon>Symbiodinium</taxon>
    </lineage>
</organism>
<dbReference type="OrthoDB" id="441499at2759"/>
<accession>A0A812RGR3</accession>
<gene>
    <name evidence="2" type="ORF">SNAT2548_LOCUS23989</name>
</gene>
<sequence length="291" mass="32183">MPRECSNRFCHFRCVKEKECGLLGTVENATIPDDKLMVCRHCRVEGCAHCVPAKPGQSGEKLEHCQQCMPGYSLRSDGECEMNGLAFFIVSAVVLVIATILVVIWYCLIASKPCVNPEGVQHGLDCRERMRLTQPGTAEPYPLTTNMLRVNVAGPGTMALFRYQFALLVWAGTLLLVWLGFALFVSSDLLILGSKAAESPQMLCAVVSWGHHRQMELVWTKVYWLAFAYLFSFGGALFYGIQQTKLFKSVHLEHATMESFAAKLEGFAPMSGGENAEACSDVHIACCILLM</sequence>
<keyword evidence="1" id="KW-1133">Transmembrane helix</keyword>
<keyword evidence="1" id="KW-0812">Transmembrane</keyword>
<keyword evidence="1" id="KW-0472">Membrane</keyword>
<comment type="caution">
    <text evidence="2">The sequence shown here is derived from an EMBL/GenBank/DDBJ whole genome shotgun (WGS) entry which is preliminary data.</text>
</comment>
<proteinExistence type="predicted"/>
<evidence type="ECO:0000256" key="1">
    <source>
        <dbReference type="SAM" id="Phobius"/>
    </source>
</evidence>
<protein>
    <submittedName>
        <fullName evidence="2">Uncharacterized protein</fullName>
    </submittedName>
</protein>
<dbReference type="Proteomes" id="UP000604046">
    <property type="component" value="Unassembled WGS sequence"/>
</dbReference>
<feature type="transmembrane region" description="Helical" evidence="1">
    <location>
        <begin position="222"/>
        <end position="241"/>
    </location>
</feature>
<dbReference type="EMBL" id="CAJNDS010002341">
    <property type="protein sequence ID" value="CAE7441314.1"/>
    <property type="molecule type" value="Genomic_DNA"/>
</dbReference>
<dbReference type="AlphaFoldDB" id="A0A812RGR3"/>